<evidence type="ECO:0000256" key="6">
    <source>
        <dbReference type="SAM" id="MobiDB-lite"/>
    </source>
</evidence>
<keyword evidence="10" id="KW-1185">Reference proteome</keyword>
<dbReference type="PANTHER" id="PTHR31123:SF7">
    <property type="entry name" value="MARVEL DOMAIN-CONTAINING PROTEIN"/>
    <property type="match status" value="1"/>
</dbReference>
<dbReference type="Proteomes" id="UP000045706">
    <property type="component" value="Unassembled WGS sequence"/>
</dbReference>
<dbReference type="GO" id="GO:0015123">
    <property type="term" value="F:acetate transmembrane transporter activity"/>
    <property type="evidence" value="ECO:0007669"/>
    <property type="project" value="TreeGrafter"/>
</dbReference>
<keyword evidence="4 7" id="KW-1133">Transmembrane helix</keyword>
<name>A0A0G4KN75_VERLO</name>
<dbReference type="AlphaFoldDB" id="A0A0G4KN75"/>
<dbReference type="EMBL" id="CVQI01002113">
    <property type="protein sequence ID" value="CRK11228.1"/>
    <property type="molecule type" value="Genomic_DNA"/>
</dbReference>
<dbReference type="Pfam" id="PF01184">
    <property type="entry name" value="Gpr1_Fun34_YaaH"/>
    <property type="match status" value="1"/>
</dbReference>
<evidence type="ECO:0000313" key="9">
    <source>
        <dbReference type="EMBL" id="CRK23840.1"/>
    </source>
</evidence>
<dbReference type="InterPro" id="IPR000791">
    <property type="entry name" value="Gpr1/Fun34/SatP-like"/>
</dbReference>
<feature type="transmembrane region" description="Helical" evidence="7">
    <location>
        <begin position="190"/>
        <end position="209"/>
    </location>
</feature>
<feature type="transmembrane region" description="Helical" evidence="7">
    <location>
        <begin position="70"/>
        <end position="89"/>
    </location>
</feature>
<evidence type="ECO:0000256" key="5">
    <source>
        <dbReference type="ARBA" id="ARBA00023136"/>
    </source>
</evidence>
<feature type="transmembrane region" description="Helical" evidence="7">
    <location>
        <begin position="221"/>
        <end position="240"/>
    </location>
</feature>
<dbReference type="InterPro" id="IPR051633">
    <property type="entry name" value="AceTr"/>
</dbReference>
<feature type="compositionally biased region" description="Polar residues" evidence="6">
    <location>
        <begin position="36"/>
        <end position="54"/>
    </location>
</feature>
<evidence type="ECO:0000256" key="3">
    <source>
        <dbReference type="ARBA" id="ARBA00022692"/>
    </source>
</evidence>
<evidence type="ECO:0000256" key="4">
    <source>
        <dbReference type="ARBA" id="ARBA00022989"/>
    </source>
</evidence>
<dbReference type="NCBIfam" id="NF038013">
    <property type="entry name" value="AceTr_1"/>
    <property type="match status" value="1"/>
</dbReference>
<comment type="subcellular location">
    <subcellularLocation>
        <location evidence="1">Membrane</location>
        <topology evidence="1">Multi-pass membrane protein</topology>
    </subcellularLocation>
</comment>
<dbReference type="PANTHER" id="PTHR31123">
    <property type="entry name" value="ACCUMULATION OF DYADS PROTEIN 2-RELATED"/>
    <property type="match status" value="1"/>
</dbReference>
<evidence type="ECO:0000256" key="1">
    <source>
        <dbReference type="ARBA" id="ARBA00004141"/>
    </source>
</evidence>
<comment type="similarity">
    <text evidence="2">Belongs to the acetate uptake transporter (AceTr) (TC 2.A.96) family.</text>
</comment>
<organism evidence="8 11">
    <name type="scientific">Verticillium longisporum</name>
    <name type="common">Verticillium dahliae var. longisporum</name>
    <dbReference type="NCBI Taxonomy" id="100787"/>
    <lineage>
        <taxon>Eukaryota</taxon>
        <taxon>Fungi</taxon>
        <taxon>Dikarya</taxon>
        <taxon>Ascomycota</taxon>
        <taxon>Pezizomycotina</taxon>
        <taxon>Sordariomycetes</taxon>
        <taxon>Hypocreomycetidae</taxon>
        <taxon>Glomerellales</taxon>
        <taxon>Plectosphaerellaceae</taxon>
        <taxon>Verticillium</taxon>
    </lineage>
</organism>
<sequence>MRSGVRALLSALEPGRLRDAQKATMPTADKPLDMASSGTLADSESQLSQGKTAETSPDAYKARYANPGPLGSAGFATTLMALSLSMLGCRDVSNSTVFIGNLCFIAGIGLLVSAQWEMVRGNTFGYTVLSSFGLYYAGYGVLLMPGMGIIEAHGGYTAEYYNAFGLYLLVWCILNSFFLLASLAINVPNIIIFAGLEFSYLFNCAAHFAMADGNTAASAALTRAAGAFGAVAAASGFYMVGYELCRDVFPFELPVGDTSRFFGRRKLC</sequence>
<dbReference type="EMBL" id="CVQH01016446">
    <property type="protein sequence ID" value="CRK23840.1"/>
    <property type="molecule type" value="Genomic_DNA"/>
</dbReference>
<keyword evidence="5 7" id="KW-0472">Membrane</keyword>
<evidence type="ECO:0000313" key="10">
    <source>
        <dbReference type="Proteomes" id="UP000044602"/>
    </source>
</evidence>
<protein>
    <submittedName>
        <fullName evidence="8">Uncharacterized protein</fullName>
    </submittedName>
</protein>
<gene>
    <name evidence="9" type="ORF">BN1708_013819</name>
    <name evidence="8" type="ORF">BN1723_009312</name>
</gene>
<proteinExistence type="inferred from homology"/>
<feature type="transmembrane region" description="Helical" evidence="7">
    <location>
        <begin position="164"/>
        <end position="184"/>
    </location>
</feature>
<evidence type="ECO:0000256" key="7">
    <source>
        <dbReference type="SAM" id="Phobius"/>
    </source>
</evidence>
<evidence type="ECO:0000313" key="8">
    <source>
        <dbReference type="EMBL" id="CRK11228.1"/>
    </source>
</evidence>
<feature type="region of interest" description="Disordered" evidence="6">
    <location>
        <begin position="19"/>
        <end position="54"/>
    </location>
</feature>
<feature type="transmembrane region" description="Helical" evidence="7">
    <location>
        <begin position="96"/>
        <end position="114"/>
    </location>
</feature>
<dbReference type="GO" id="GO:0005886">
    <property type="term" value="C:plasma membrane"/>
    <property type="evidence" value="ECO:0007669"/>
    <property type="project" value="TreeGrafter"/>
</dbReference>
<evidence type="ECO:0000256" key="2">
    <source>
        <dbReference type="ARBA" id="ARBA00005587"/>
    </source>
</evidence>
<reference evidence="10 11" key="1">
    <citation type="submission" date="2015-05" db="EMBL/GenBank/DDBJ databases">
        <authorList>
            <person name="Fogelqvist Johan"/>
        </authorList>
    </citation>
    <scope>NUCLEOTIDE SEQUENCE [LARGE SCALE GENOMIC DNA]</scope>
    <source>
        <strain evidence="9">VL1</strain>
        <strain evidence="8">VL2</strain>
    </source>
</reference>
<dbReference type="Proteomes" id="UP000044602">
    <property type="component" value="Unassembled WGS sequence"/>
</dbReference>
<keyword evidence="3 7" id="KW-0812">Transmembrane</keyword>
<accession>A0A0G4KN75</accession>
<feature type="transmembrane region" description="Helical" evidence="7">
    <location>
        <begin position="134"/>
        <end position="152"/>
    </location>
</feature>
<evidence type="ECO:0000313" key="11">
    <source>
        <dbReference type="Proteomes" id="UP000045706"/>
    </source>
</evidence>